<organism evidence="7">
    <name type="scientific">Fervidicoccus fontis</name>
    <dbReference type="NCBI Taxonomy" id="683846"/>
    <lineage>
        <taxon>Archaea</taxon>
        <taxon>Thermoproteota</taxon>
        <taxon>Thermoprotei</taxon>
        <taxon>Fervidicoccales</taxon>
        <taxon>Fervidicoccaceae</taxon>
        <taxon>Fervidicoccus</taxon>
    </lineage>
</organism>
<dbReference type="GO" id="GO:0006412">
    <property type="term" value="P:translation"/>
    <property type="evidence" value="ECO:0007669"/>
    <property type="project" value="UniProtKB-UniRule"/>
</dbReference>
<dbReference type="InterPro" id="IPR035970">
    <property type="entry name" value="60S_ribosomal_eL19_sf"/>
</dbReference>
<feature type="region of interest" description="Disordered" evidence="5">
    <location>
        <begin position="62"/>
        <end position="95"/>
    </location>
</feature>
<dbReference type="AlphaFoldDB" id="A0A7J3SKI3"/>
<dbReference type="Gene3D" id="1.10.1650.10">
    <property type="match status" value="1"/>
</dbReference>
<dbReference type="InterPro" id="IPR000196">
    <property type="entry name" value="Ribosomal_eL19_dom"/>
</dbReference>
<evidence type="ECO:0000256" key="2">
    <source>
        <dbReference type="ARBA" id="ARBA00022980"/>
    </source>
</evidence>
<keyword evidence="4" id="KW-0699">rRNA-binding</keyword>
<dbReference type="SMART" id="SM01416">
    <property type="entry name" value="Ribosomal_L19e"/>
    <property type="match status" value="1"/>
</dbReference>
<comment type="subunit">
    <text evidence="4">Part of the 50S ribosomal subunit.</text>
</comment>
<dbReference type="Gene3D" id="1.10.1200.240">
    <property type="match status" value="1"/>
</dbReference>
<dbReference type="GO" id="GO:0070180">
    <property type="term" value="F:large ribosomal subunit rRNA binding"/>
    <property type="evidence" value="ECO:0007669"/>
    <property type="project" value="UniProtKB-UniRule"/>
</dbReference>
<keyword evidence="4" id="KW-0694">RNA-binding</keyword>
<protein>
    <recommendedName>
        <fullName evidence="4">Large ribosomal subunit protein eL19</fullName>
    </recommendedName>
</protein>
<name>A0A7J3SKI3_9CREN</name>
<proteinExistence type="inferred from homology"/>
<evidence type="ECO:0000259" key="6">
    <source>
        <dbReference type="SMART" id="SM01416"/>
    </source>
</evidence>
<reference evidence="7" key="1">
    <citation type="journal article" date="2020" name="mSystems">
        <title>Genome- and Community-Level Interaction Insights into Carbon Utilization and Element Cycling Functions of Hydrothermarchaeota in Hydrothermal Sediment.</title>
        <authorList>
            <person name="Zhou Z."/>
            <person name="Liu Y."/>
            <person name="Xu W."/>
            <person name="Pan J."/>
            <person name="Luo Z.H."/>
            <person name="Li M."/>
        </authorList>
    </citation>
    <scope>NUCLEOTIDE SEQUENCE [LARGE SCALE GENOMIC DNA]</scope>
    <source>
        <strain evidence="7">SpSt-885</strain>
    </source>
</reference>
<sequence>MSDFTLQKRLAAKVLGVGVSRVRIKATKDEELEEVESAITLDDIKKLIKQGIIVAVPIKKNSRGRWRRLKSKSKSERRGYGSRKGNKKARSEPKEAWVNRIRKMRRYLKYLRDKKVIDAKTYRRYYALAKGGAFNSLSTLRVHLEKEASTARR</sequence>
<dbReference type="InterPro" id="IPR015972">
    <property type="entry name" value="Ribosomal_eL19_dom1"/>
</dbReference>
<keyword evidence="2 4" id="KW-0689">Ribosomal protein</keyword>
<comment type="caution">
    <text evidence="7">The sequence shown here is derived from an EMBL/GenBank/DDBJ whole genome shotgun (WGS) entry which is preliminary data.</text>
</comment>
<dbReference type="Pfam" id="PF25476">
    <property type="entry name" value="Ribosomal_L19e_C"/>
    <property type="match status" value="1"/>
</dbReference>
<feature type="domain" description="Large ribosomal subunit protein eL19" evidence="6">
    <location>
        <begin position="3"/>
        <end position="148"/>
    </location>
</feature>
<evidence type="ECO:0000256" key="4">
    <source>
        <dbReference type="HAMAP-Rule" id="MF_01475"/>
    </source>
</evidence>
<dbReference type="InterPro" id="IPR057260">
    <property type="entry name" value="Ribosomal_L19e_C"/>
</dbReference>
<dbReference type="InterPro" id="IPR039547">
    <property type="entry name" value="Ribosomal_eL19"/>
</dbReference>
<evidence type="ECO:0000256" key="1">
    <source>
        <dbReference type="ARBA" id="ARBA00011082"/>
    </source>
</evidence>
<dbReference type="GO" id="GO:0022625">
    <property type="term" value="C:cytosolic large ribosomal subunit"/>
    <property type="evidence" value="ECO:0007669"/>
    <property type="project" value="InterPro"/>
</dbReference>
<evidence type="ECO:0000256" key="3">
    <source>
        <dbReference type="ARBA" id="ARBA00023274"/>
    </source>
</evidence>
<dbReference type="GO" id="GO:0003735">
    <property type="term" value="F:structural constituent of ribosome"/>
    <property type="evidence" value="ECO:0007669"/>
    <property type="project" value="InterPro"/>
</dbReference>
<dbReference type="HAMAP" id="MF_01475">
    <property type="entry name" value="Ribosomal_eL19"/>
    <property type="match status" value="1"/>
</dbReference>
<accession>A0A7J3SKI3</accession>
<dbReference type="NCBIfam" id="NF006343">
    <property type="entry name" value="PRK08570.1"/>
    <property type="match status" value="1"/>
</dbReference>
<keyword evidence="3 4" id="KW-0687">Ribonucleoprotein</keyword>
<comment type="similarity">
    <text evidence="1 4">Belongs to the eukaryotic ribosomal protein eL19 family.</text>
</comment>
<gene>
    <name evidence="4" type="primary">rpl19e</name>
    <name evidence="7" type="ORF">ENW83_00970</name>
</gene>
<dbReference type="EMBL" id="DTLS01000030">
    <property type="protein sequence ID" value="HGZ59765.1"/>
    <property type="molecule type" value="Genomic_DNA"/>
</dbReference>
<dbReference type="SUPFAM" id="SSF48140">
    <property type="entry name" value="Ribosomal protein L19 (L19e)"/>
    <property type="match status" value="1"/>
</dbReference>
<dbReference type="Pfam" id="PF01280">
    <property type="entry name" value="Ribosomal_L19e"/>
    <property type="match status" value="1"/>
</dbReference>
<comment type="function">
    <text evidence="4">Binds to the 23S rRNA.</text>
</comment>
<dbReference type="PANTHER" id="PTHR10722">
    <property type="entry name" value="60S RIBOSOMAL PROTEIN L19"/>
    <property type="match status" value="1"/>
</dbReference>
<dbReference type="InterPro" id="IPR057259">
    <property type="entry name" value="Ribosomal_L19e"/>
</dbReference>
<evidence type="ECO:0000313" key="7">
    <source>
        <dbReference type="EMBL" id="HGZ59765.1"/>
    </source>
</evidence>
<evidence type="ECO:0000256" key="5">
    <source>
        <dbReference type="SAM" id="MobiDB-lite"/>
    </source>
</evidence>
<feature type="compositionally biased region" description="Basic residues" evidence="5">
    <location>
        <begin position="62"/>
        <end position="72"/>
    </location>
</feature>